<protein>
    <recommendedName>
        <fullName evidence="6">HMA domain-containing protein</fullName>
    </recommendedName>
</protein>
<proteinExistence type="inferred from homology"/>
<dbReference type="PANTHER" id="PTHR46195:SF17">
    <property type="entry name" value="HEAVY METAL-ASSOCIATED ISOPRENYLATED PLANT PROTEIN 8"/>
    <property type="match status" value="1"/>
</dbReference>
<evidence type="ECO:0000313" key="8">
    <source>
        <dbReference type="Proteomes" id="UP000323000"/>
    </source>
</evidence>
<sequence>MASLLVMIMGIKLRRAMAPEPKVKVVILKMYIHCEGCARDIKKSIVRMEGVFSVEPDMGKSQVTVKGVFDPPKLVEIITKRLGKHVEIVKEEQVKKEQRNIEFHKDREEKYVVYNPPPHLQNGYGCQIFSDENINSCSIM</sequence>
<keyword evidence="4" id="KW-0636">Prenylation</keyword>
<keyword evidence="1" id="KW-0488">Methylation</keyword>
<dbReference type="OrthoDB" id="689350at2759"/>
<dbReference type="InterPro" id="IPR036163">
    <property type="entry name" value="HMA_dom_sf"/>
</dbReference>
<reference evidence="8" key="1">
    <citation type="journal article" date="2019" name="Gigascience">
        <title>De novo genome assembly of the endangered Acer yangbiense, a plant species with extremely small populations endemic to Yunnan Province, China.</title>
        <authorList>
            <person name="Yang J."/>
            <person name="Wariss H.M."/>
            <person name="Tao L."/>
            <person name="Zhang R."/>
            <person name="Yun Q."/>
            <person name="Hollingsworth P."/>
            <person name="Dao Z."/>
            <person name="Luo G."/>
            <person name="Guo H."/>
            <person name="Ma Y."/>
            <person name="Sun W."/>
        </authorList>
    </citation>
    <scope>NUCLEOTIDE SEQUENCE [LARGE SCALE GENOMIC DNA]</scope>
    <source>
        <strain evidence="8">cv. Malutang</strain>
    </source>
</reference>
<dbReference type="CDD" id="cd00371">
    <property type="entry name" value="HMA"/>
    <property type="match status" value="1"/>
</dbReference>
<dbReference type="EMBL" id="VAHF01000008">
    <property type="protein sequence ID" value="TXG56020.1"/>
    <property type="molecule type" value="Genomic_DNA"/>
</dbReference>
<evidence type="ECO:0000256" key="1">
    <source>
        <dbReference type="ARBA" id="ARBA00022481"/>
    </source>
</evidence>
<dbReference type="GO" id="GO:0046872">
    <property type="term" value="F:metal ion binding"/>
    <property type="evidence" value="ECO:0007669"/>
    <property type="project" value="UniProtKB-KW"/>
</dbReference>
<name>A0A5C7HG44_9ROSI</name>
<evidence type="ECO:0000313" key="7">
    <source>
        <dbReference type="EMBL" id="TXG56020.1"/>
    </source>
</evidence>
<dbReference type="PANTHER" id="PTHR46195">
    <property type="entry name" value="HEAVY METAL-ASSOCIATED ISOPRENYLATED PLANT PROTEIN 7"/>
    <property type="match status" value="1"/>
</dbReference>
<dbReference type="InterPro" id="IPR044577">
    <property type="entry name" value="HIPP4/7/8/17/18/19"/>
</dbReference>
<organism evidence="7 8">
    <name type="scientific">Acer yangbiense</name>
    <dbReference type="NCBI Taxonomy" id="1000413"/>
    <lineage>
        <taxon>Eukaryota</taxon>
        <taxon>Viridiplantae</taxon>
        <taxon>Streptophyta</taxon>
        <taxon>Embryophyta</taxon>
        <taxon>Tracheophyta</taxon>
        <taxon>Spermatophyta</taxon>
        <taxon>Magnoliopsida</taxon>
        <taxon>eudicotyledons</taxon>
        <taxon>Gunneridae</taxon>
        <taxon>Pentapetalae</taxon>
        <taxon>rosids</taxon>
        <taxon>malvids</taxon>
        <taxon>Sapindales</taxon>
        <taxon>Sapindaceae</taxon>
        <taxon>Hippocastanoideae</taxon>
        <taxon>Acereae</taxon>
        <taxon>Acer</taxon>
    </lineage>
</organism>
<comment type="similarity">
    <text evidence="5">Belongs to the HIPP family.</text>
</comment>
<dbReference type="Pfam" id="PF00403">
    <property type="entry name" value="HMA"/>
    <property type="match status" value="1"/>
</dbReference>
<dbReference type="Proteomes" id="UP000323000">
    <property type="component" value="Chromosome 8"/>
</dbReference>
<dbReference type="SUPFAM" id="SSF55008">
    <property type="entry name" value="HMA, heavy metal-associated domain"/>
    <property type="match status" value="1"/>
</dbReference>
<feature type="domain" description="HMA" evidence="6">
    <location>
        <begin position="23"/>
        <end position="87"/>
    </location>
</feature>
<evidence type="ECO:0000256" key="2">
    <source>
        <dbReference type="ARBA" id="ARBA00022723"/>
    </source>
</evidence>
<accession>A0A5C7HG44</accession>
<dbReference type="PROSITE" id="PS50846">
    <property type="entry name" value="HMA_2"/>
    <property type="match status" value="1"/>
</dbReference>
<dbReference type="Gene3D" id="3.30.70.100">
    <property type="match status" value="1"/>
</dbReference>
<keyword evidence="8" id="KW-1185">Reference proteome</keyword>
<dbReference type="AlphaFoldDB" id="A0A5C7HG44"/>
<keyword evidence="3" id="KW-0449">Lipoprotein</keyword>
<evidence type="ECO:0000256" key="4">
    <source>
        <dbReference type="ARBA" id="ARBA00023289"/>
    </source>
</evidence>
<evidence type="ECO:0000256" key="5">
    <source>
        <dbReference type="ARBA" id="ARBA00024045"/>
    </source>
</evidence>
<evidence type="ECO:0000256" key="3">
    <source>
        <dbReference type="ARBA" id="ARBA00023288"/>
    </source>
</evidence>
<keyword evidence="2" id="KW-0479">Metal-binding</keyword>
<dbReference type="InterPro" id="IPR006121">
    <property type="entry name" value="HMA_dom"/>
</dbReference>
<gene>
    <name evidence="7" type="ORF">EZV62_017333</name>
</gene>
<evidence type="ECO:0000259" key="6">
    <source>
        <dbReference type="PROSITE" id="PS50846"/>
    </source>
</evidence>
<comment type="caution">
    <text evidence="7">The sequence shown here is derived from an EMBL/GenBank/DDBJ whole genome shotgun (WGS) entry which is preliminary data.</text>
</comment>